<keyword evidence="10 14" id="KW-0040">ANK repeat</keyword>
<dbReference type="SMART" id="SM00248">
    <property type="entry name" value="ANK"/>
    <property type="match status" value="2"/>
</dbReference>
<dbReference type="SUPFAM" id="SSF48403">
    <property type="entry name" value="Ankyrin repeat"/>
    <property type="match status" value="1"/>
</dbReference>
<dbReference type="PROSITE" id="PS50096">
    <property type="entry name" value="IQ"/>
    <property type="match status" value="1"/>
</dbReference>
<feature type="domain" description="BTB" evidence="17">
    <location>
        <begin position="56"/>
        <end position="127"/>
    </location>
</feature>
<comment type="pathway">
    <text evidence="2">Protein modification; protein ubiquitination.</text>
</comment>
<dbReference type="Gene3D" id="3.30.710.10">
    <property type="entry name" value="Potassium Channel Kv1.1, Chain A"/>
    <property type="match status" value="1"/>
</dbReference>
<dbReference type="InterPro" id="IPR024228">
    <property type="entry name" value="NPR_central_dom"/>
</dbReference>
<dbReference type="PANTHER" id="PTHR46475:SF1">
    <property type="entry name" value="REGULATORY PROTEIN NPR2"/>
    <property type="match status" value="1"/>
</dbReference>
<evidence type="ECO:0000256" key="9">
    <source>
        <dbReference type="ARBA" id="ARBA00022833"/>
    </source>
</evidence>
<keyword evidence="5" id="KW-0677">Repeat</keyword>
<feature type="region of interest" description="Disordered" evidence="16">
    <location>
        <begin position="925"/>
        <end position="948"/>
    </location>
</feature>
<dbReference type="GO" id="GO:0008270">
    <property type="term" value="F:zinc ion binding"/>
    <property type="evidence" value="ECO:0007669"/>
    <property type="project" value="UniProtKB-KW"/>
</dbReference>
<keyword evidence="6 15" id="KW-0863">Zinc-finger</keyword>
<evidence type="ECO:0000256" key="15">
    <source>
        <dbReference type="PROSITE-ProRule" id="PRU01391"/>
    </source>
</evidence>
<gene>
    <name evidence="19" type="ORF">HPP92_000517</name>
</gene>
<evidence type="ECO:0000313" key="19">
    <source>
        <dbReference type="EMBL" id="KAG0500445.1"/>
    </source>
</evidence>
<evidence type="ECO:0000256" key="5">
    <source>
        <dbReference type="ARBA" id="ARBA00022737"/>
    </source>
</evidence>
<reference evidence="19 20" key="1">
    <citation type="journal article" date="2020" name="Nat. Food">
        <title>A phased Vanilla planifolia genome enables genetic improvement of flavour and production.</title>
        <authorList>
            <person name="Hasing T."/>
            <person name="Tang H."/>
            <person name="Brym M."/>
            <person name="Khazi F."/>
            <person name="Huang T."/>
            <person name="Chambers A.H."/>
        </authorList>
    </citation>
    <scope>NUCLEOTIDE SEQUENCE [LARGE SCALE GENOMIC DNA]</scope>
    <source>
        <tissue evidence="19">Leaf</tissue>
    </source>
</reference>
<keyword evidence="9" id="KW-0862">Zinc</keyword>
<dbReference type="Gene3D" id="1.25.40.20">
    <property type="entry name" value="Ankyrin repeat-containing domain"/>
    <property type="match status" value="1"/>
</dbReference>
<dbReference type="SUPFAM" id="SSF54695">
    <property type="entry name" value="POZ domain"/>
    <property type="match status" value="1"/>
</dbReference>
<dbReference type="GO" id="GO:2000022">
    <property type="term" value="P:regulation of jasmonic acid mediated signaling pathway"/>
    <property type="evidence" value="ECO:0007669"/>
    <property type="project" value="InterPro"/>
</dbReference>
<evidence type="ECO:0000259" key="18">
    <source>
        <dbReference type="PROSITE" id="PS52046"/>
    </source>
</evidence>
<dbReference type="Proteomes" id="UP000639772">
    <property type="component" value="Chromosome 1"/>
</dbReference>
<feature type="domain" description="C2HC NPR-type" evidence="18">
    <location>
        <begin position="130"/>
        <end position="144"/>
    </location>
</feature>
<evidence type="ECO:0000256" key="11">
    <source>
        <dbReference type="ARBA" id="ARBA00023242"/>
    </source>
</evidence>
<evidence type="ECO:0000256" key="8">
    <source>
        <dbReference type="ARBA" id="ARBA00022821"/>
    </source>
</evidence>
<evidence type="ECO:0000256" key="4">
    <source>
        <dbReference type="ARBA" id="ARBA00022723"/>
    </source>
</evidence>
<evidence type="ECO:0000256" key="7">
    <source>
        <dbReference type="ARBA" id="ARBA00022786"/>
    </source>
</evidence>
<dbReference type="PROSITE" id="PS50297">
    <property type="entry name" value="ANK_REP_REGION"/>
    <property type="match status" value="1"/>
</dbReference>
<evidence type="ECO:0000259" key="17">
    <source>
        <dbReference type="PROSITE" id="PS50097"/>
    </source>
</evidence>
<evidence type="ECO:0000256" key="14">
    <source>
        <dbReference type="PROSITE-ProRule" id="PRU00023"/>
    </source>
</evidence>
<dbReference type="AlphaFoldDB" id="A0A835S4Z4"/>
<name>A0A835S4Z4_VANPL</name>
<dbReference type="Pfam" id="PF12796">
    <property type="entry name" value="Ank_2"/>
    <property type="match status" value="1"/>
</dbReference>
<dbReference type="GO" id="GO:0050832">
    <property type="term" value="P:defense response to fungus"/>
    <property type="evidence" value="ECO:0007669"/>
    <property type="project" value="TreeGrafter"/>
</dbReference>
<dbReference type="InterPro" id="IPR002110">
    <property type="entry name" value="Ankyrin_rpt"/>
</dbReference>
<evidence type="ECO:0000256" key="2">
    <source>
        <dbReference type="ARBA" id="ARBA00004906"/>
    </source>
</evidence>
<dbReference type="CDD" id="cd23767">
    <property type="entry name" value="IQCD"/>
    <property type="match status" value="1"/>
</dbReference>
<comment type="caution">
    <text evidence="15">Lacks conserved residue(s) required for the propagation of feature annotation.</text>
</comment>
<dbReference type="Pfam" id="PF11900">
    <property type="entry name" value="DUF3420"/>
    <property type="match status" value="1"/>
</dbReference>
<evidence type="ECO:0000256" key="3">
    <source>
        <dbReference type="ARBA" id="ARBA00022490"/>
    </source>
</evidence>
<keyword evidence="4" id="KW-0479">Metal-binding</keyword>
<evidence type="ECO:0000256" key="1">
    <source>
        <dbReference type="ARBA" id="ARBA00004496"/>
    </source>
</evidence>
<dbReference type="PROSITE" id="PS50088">
    <property type="entry name" value="ANK_REPEAT"/>
    <property type="match status" value="1"/>
</dbReference>
<dbReference type="InterPro" id="IPR021094">
    <property type="entry name" value="NPR1/NIM1-like_C"/>
</dbReference>
<dbReference type="PANTHER" id="PTHR46475">
    <property type="entry name" value="REGULATORY PROTEIN NPR3"/>
    <property type="match status" value="1"/>
</dbReference>
<dbReference type="Pfam" id="PF00651">
    <property type="entry name" value="BTB"/>
    <property type="match status" value="1"/>
</dbReference>
<dbReference type="InterPro" id="IPR057250">
    <property type="entry name" value="Znf_C2HC_NPR-type"/>
</dbReference>
<organism evidence="19 20">
    <name type="scientific">Vanilla planifolia</name>
    <name type="common">Vanilla</name>
    <dbReference type="NCBI Taxonomy" id="51239"/>
    <lineage>
        <taxon>Eukaryota</taxon>
        <taxon>Viridiplantae</taxon>
        <taxon>Streptophyta</taxon>
        <taxon>Embryophyta</taxon>
        <taxon>Tracheophyta</taxon>
        <taxon>Spermatophyta</taxon>
        <taxon>Magnoliopsida</taxon>
        <taxon>Liliopsida</taxon>
        <taxon>Asparagales</taxon>
        <taxon>Orchidaceae</taxon>
        <taxon>Vanilloideae</taxon>
        <taxon>Vanilleae</taxon>
        <taxon>Vanilla</taxon>
    </lineage>
</organism>
<dbReference type="InterPro" id="IPR036770">
    <property type="entry name" value="Ankyrin_rpt-contain_sf"/>
</dbReference>
<proteinExistence type="inferred from homology"/>
<keyword evidence="7" id="KW-0833">Ubl conjugation pathway</keyword>
<dbReference type="GO" id="GO:0009862">
    <property type="term" value="P:systemic acquired resistance, salicylic acid mediated signaling pathway"/>
    <property type="evidence" value="ECO:0007669"/>
    <property type="project" value="InterPro"/>
</dbReference>
<dbReference type="Pfam" id="PF12313">
    <property type="entry name" value="NPR1_like_C"/>
    <property type="match status" value="1"/>
</dbReference>
<dbReference type="GO" id="GO:0042742">
    <property type="term" value="P:defense response to bacterium"/>
    <property type="evidence" value="ECO:0007669"/>
    <property type="project" value="UniProtKB-ARBA"/>
</dbReference>
<dbReference type="EMBL" id="JADCNM010000001">
    <property type="protein sequence ID" value="KAG0500445.1"/>
    <property type="molecule type" value="Genomic_DNA"/>
</dbReference>
<protein>
    <submittedName>
        <fullName evidence="19">Uncharacterized protein</fullName>
    </submittedName>
</protein>
<evidence type="ECO:0000313" key="20">
    <source>
        <dbReference type="Proteomes" id="UP000639772"/>
    </source>
</evidence>
<keyword evidence="3" id="KW-0963">Cytoplasm</keyword>
<feature type="repeat" description="ANK" evidence="14">
    <location>
        <begin position="315"/>
        <end position="340"/>
    </location>
</feature>
<evidence type="ECO:0000256" key="10">
    <source>
        <dbReference type="ARBA" id="ARBA00023043"/>
    </source>
</evidence>
<keyword evidence="8" id="KW-0611">Plant defense</keyword>
<keyword evidence="11" id="KW-0539">Nucleus</keyword>
<comment type="subcellular location">
    <subcellularLocation>
        <location evidence="1">Cytoplasm</location>
    </subcellularLocation>
    <subcellularLocation>
        <location evidence="12">Nucleus</location>
        <location evidence="12">Nuclear body</location>
    </subcellularLocation>
</comment>
<accession>A0A835S4Z4</accession>
<sequence>MISSPQAAVFSDSENASSVSFPEGVLDPAPPEVQALRRLSDNLGSLFRSQEFDFCVDFRIAVGTREFGLHRCVLSARSSFFQDFFSSTTSLPVRVELTELLGDFEVGCEALELILEYLYSGQVGQLPKDVCMCADEECSHVGCRPVVDFMLELVYASFTFQISELVSLFQRHLLDILNEVAKDDIPVILSVANLCSRACKRLLIKCLEIVVKSDLDIVTLEKALPPDIVKQIVEERSTSGFQASEDPGFPNKHVRRIQRALDSDDVELVRMLLKEGHTSLDGAYALHYTVSHCDSKIAIELLDLGLADVNLRNRRGYTVLHVAALRKEPKIIVSLLTKGARPSDLTIDGRKAVQISRRLTKSVDYYRSTEEGKATPKERLCIEILEQAERRESLIGEASVSLAIAGDDLRGRLLYLENRVALARWLFPMEARVAMDIAQVDGTLEFTLGTSVGHRSTVDLNEAPFKVKEEHLIRMKALSKTVELGKRFFPRCSEVLNKIMDDDLTDLNSIMHQISEERKKRYLELQEVIAKAFTEDKESERSALSSSSTSGTVCSRVGMTVRSANMRRHYMGLKLLSIGSRSAVSEDFLEFNSFETKYAGSRDVVAPKSLESASLDNSKDVKPFDYCQEMCFVELISPHPRCEMHKAAIKLQKVYKSYRTRRNLADCAVVVEELWWRALDFASLKRSSISFFDAHKPETAVSRWARARTRAAKIDPRHRYGHNLQFYYDVWFESESTQPFFYWLDIGNGKEVDIEKCSRIILQQQCVKYLGPKEREAYEVIIKDGKLIYKLTENLIILLMKKKGRFQHSSFLSGGATTAAGRLVVKDGFLKAIWPYSGHYQPTEENFREFTNFLEENNVDLTDVKKCSIDDDDHSLQHSSSFRMSGNVDGLEMTMETIDSENDQKLDDLEVLGDVEETLEVMEEPSSAEFHMGKPPLPEASVSPSRNWTTGAGPRIGWMREYPSNMQCKALEQVYLSPPTLQPGRDSNPLSLAKSSMRLSPQLAQMCNRTPTFSLKLPKPKKKCEATP</sequence>
<evidence type="ECO:0000256" key="16">
    <source>
        <dbReference type="SAM" id="MobiDB-lite"/>
    </source>
</evidence>
<dbReference type="InterPro" id="IPR000210">
    <property type="entry name" value="BTB/POZ_dom"/>
</dbReference>
<comment type="caution">
    <text evidence="19">The sequence shown here is derived from an EMBL/GenBank/DDBJ whole genome shotgun (WGS) entry which is preliminary data.</text>
</comment>
<dbReference type="PROSITE" id="PS50097">
    <property type="entry name" value="BTB"/>
    <property type="match status" value="1"/>
</dbReference>
<dbReference type="InterPro" id="IPR044292">
    <property type="entry name" value="NPR"/>
</dbReference>
<evidence type="ECO:0000256" key="13">
    <source>
        <dbReference type="ARBA" id="ARBA00044947"/>
    </source>
</evidence>
<evidence type="ECO:0000256" key="6">
    <source>
        <dbReference type="ARBA" id="ARBA00022771"/>
    </source>
</evidence>
<comment type="similarity">
    <text evidence="13">Belongs to the plant 'ANKYRIN-BTB/POZ' family. 'NPR1-like' subfamily.</text>
</comment>
<dbReference type="PROSITE" id="PS52046">
    <property type="entry name" value="ZF_C2HC_NPR"/>
    <property type="match status" value="1"/>
</dbReference>
<dbReference type="GO" id="GO:0005737">
    <property type="term" value="C:cytoplasm"/>
    <property type="evidence" value="ECO:0007669"/>
    <property type="project" value="UniProtKB-SubCell"/>
</dbReference>
<evidence type="ECO:0000256" key="12">
    <source>
        <dbReference type="ARBA" id="ARBA00034306"/>
    </source>
</evidence>
<dbReference type="InterPro" id="IPR011333">
    <property type="entry name" value="SKP1/BTB/POZ_sf"/>
</dbReference>
<dbReference type="SMART" id="SM00225">
    <property type="entry name" value="BTB"/>
    <property type="match status" value="1"/>
</dbReference>
<dbReference type="FunFam" id="1.25.40.20:FF:000239">
    <property type="entry name" value="BTB/POZ domain and ankyrin repeat-containing protein NPR1"/>
    <property type="match status" value="1"/>
</dbReference>
<dbReference type="GO" id="GO:2000031">
    <property type="term" value="P:regulation of salicylic acid mediated signaling pathway"/>
    <property type="evidence" value="ECO:0007669"/>
    <property type="project" value="InterPro"/>
</dbReference>
<dbReference type="OrthoDB" id="7344096at2759"/>
<dbReference type="GO" id="GO:0016604">
    <property type="term" value="C:nuclear body"/>
    <property type="evidence" value="ECO:0007669"/>
    <property type="project" value="UniProtKB-SubCell"/>
</dbReference>